<dbReference type="InterPro" id="IPR032319">
    <property type="entry name" value="CLP1_P"/>
</dbReference>
<dbReference type="Proteomes" id="UP001476798">
    <property type="component" value="Unassembled WGS sequence"/>
</dbReference>
<sequence>MIYYGQHSCETDLDRYLESLKSLWRRRPQSREMPVIINTMGWVKGQFRLLTLSHGGTTQCPSLTPEFLRTAQGYHTRPPTQTALNEFTETHYPPRTYTHLNVQSEFQGVGRQGTA</sequence>
<dbReference type="Pfam" id="PF16575">
    <property type="entry name" value="CLP1_P"/>
    <property type="match status" value="1"/>
</dbReference>
<dbReference type="Gene3D" id="3.40.50.300">
    <property type="entry name" value="P-loop containing nucleotide triphosphate hydrolases"/>
    <property type="match status" value="1"/>
</dbReference>
<accession>A0ABV0N371</accession>
<evidence type="ECO:0000259" key="1">
    <source>
        <dbReference type="Pfam" id="PF16575"/>
    </source>
</evidence>
<protein>
    <recommendedName>
        <fullName evidence="1">Clp1 P-loop domain-containing protein</fullName>
    </recommendedName>
</protein>
<gene>
    <name evidence="2" type="ORF">GOODEAATRI_017849</name>
</gene>
<proteinExistence type="predicted"/>
<evidence type="ECO:0000313" key="2">
    <source>
        <dbReference type="EMBL" id="MEQ2165536.1"/>
    </source>
</evidence>
<evidence type="ECO:0000313" key="3">
    <source>
        <dbReference type="Proteomes" id="UP001476798"/>
    </source>
</evidence>
<name>A0ABV0N371_9TELE</name>
<reference evidence="2 3" key="1">
    <citation type="submission" date="2021-06" db="EMBL/GenBank/DDBJ databases">
        <authorList>
            <person name="Palmer J.M."/>
        </authorList>
    </citation>
    <scope>NUCLEOTIDE SEQUENCE [LARGE SCALE GENOMIC DNA]</scope>
    <source>
        <strain evidence="2 3">GA_2019</strain>
        <tissue evidence="2">Muscle</tissue>
    </source>
</reference>
<dbReference type="InterPro" id="IPR027417">
    <property type="entry name" value="P-loop_NTPase"/>
</dbReference>
<comment type="caution">
    <text evidence="2">The sequence shown here is derived from an EMBL/GenBank/DDBJ whole genome shotgun (WGS) entry which is preliminary data.</text>
</comment>
<dbReference type="EMBL" id="JAHRIO010021470">
    <property type="protein sequence ID" value="MEQ2165536.1"/>
    <property type="molecule type" value="Genomic_DNA"/>
</dbReference>
<feature type="domain" description="Clp1 P-loop" evidence="1">
    <location>
        <begin position="2"/>
        <end position="46"/>
    </location>
</feature>
<keyword evidence="3" id="KW-1185">Reference proteome</keyword>
<organism evidence="2 3">
    <name type="scientific">Goodea atripinnis</name>
    <dbReference type="NCBI Taxonomy" id="208336"/>
    <lineage>
        <taxon>Eukaryota</taxon>
        <taxon>Metazoa</taxon>
        <taxon>Chordata</taxon>
        <taxon>Craniata</taxon>
        <taxon>Vertebrata</taxon>
        <taxon>Euteleostomi</taxon>
        <taxon>Actinopterygii</taxon>
        <taxon>Neopterygii</taxon>
        <taxon>Teleostei</taxon>
        <taxon>Neoteleostei</taxon>
        <taxon>Acanthomorphata</taxon>
        <taxon>Ovalentaria</taxon>
        <taxon>Atherinomorphae</taxon>
        <taxon>Cyprinodontiformes</taxon>
        <taxon>Goodeidae</taxon>
        <taxon>Goodea</taxon>
    </lineage>
</organism>